<protein>
    <recommendedName>
        <fullName evidence="2">DUF4190 domain-containing protein</fullName>
    </recommendedName>
</protein>
<dbReference type="AlphaFoldDB" id="A0A2S8GH64"/>
<name>A0A2S8GH64_9BACT</name>
<feature type="domain" description="DUF4190" evidence="2">
    <location>
        <begin position="26"/>
        <end position="85"/>
    </location>
</feature>
<dbReference type="Proteomes" id="UP000237819">
    <property type="component" value="Unassembled WGS sequence"/>
</dbReference>
<evidence type="ECO:0000313" key="4">
    <source>
        <dbReference type="Proteomes" id="UP000237819"/>
    </source>
</evidence>
<dbReference type="InterPro" id="IPR025241">
    <property type="entry name" value="DUF4190"/>
</dbReference>
<evidence type="ECO:0000259" key="2">
    <source>
        <dbReference type="Pfam" id="PF13828"/>
    </source>
</evidence>
<evidence type="ECO:0000313" key="3">
    <source>
        <dbReference type="EMBL" id="PQO43621.1"/>
    </source>
</evidence>
<sequence>MTEFSSPELDAGNEDLVNYREPSRAAIAALVLGFASILAISNQIFWFVPIVGVIVAIIALRNINNSDHLTGKGIATVGLMLSGILGATGVAHSIITTQAIESNAVRFAEAWMPLAINDPQEAHQLTYAPSRRVPLEGNLNVFYSENADALKEYGEFLEMAPVKWLQEHKDQHLHFEFLRVLQTRFDDGKPYATCLFHVTADDSHRDIAVELGRLPGREDSGYDYEWYVSNFRFASDE</sequence>
<gene>
    <name evidence="3" type="ORF">C5Y93_23555</name>
</gene>
<dbReference type="RefSeq" id="WP_105337906.1">
    <property type="nucleotide sequence ID" value="NZ_PUHZ01000023.1"/>
</dbReference>
<dbReference type="EMBL" id="PUHZ01000023">
    <property type="protein sequence ID" value="PQO43621.1"/>
    <property type="molecule type" value="Genomic_DNA"/>
</dbReference>
<evidence type="ECO:0000256" key="1">
    <source>
        <dbReference type="SAM" id="Phobius"/>
    </source>
</evidence>
<dbReference type="OrthoDB" id="264790at2"/>
<accession>A0A2S8GH64</accession>
<dbReference type="Pfam" id="PF13828">
    <property type="entry name" value="DUF4190"/>
    <property type="match status" value="1"/>
</dbReference>
<keyword evidence="1" id="KW-1133">Transmembrane helix</keyword>
<keyword evidence="1" id="KW-0472">Membrane</keyword>
<proteinExistence type="predicted"/>
<reference evidence="3 4" key="1">
    <citation type="submission" date="2018-02" db="EMBL/GenBank/DDBJ databases">
        <title>Comparative genomes isolates from brazilian mangrove.</title>
        <authorList>
            <person name="Araujo J.E."/>
            <person name="Taketani R.G."/>
            <person name="Silva M.C.P."/>
            <person name="Loureco M.V."/>
            <person name="Andreote F.D."/>
        </authorList>
    </citation>
    <scope>NUCLEOTIDE SEQUENCE [LARGE SCALE GENOMIC DNA]</scope>
    <source>
        <strain evidence="3 4">Nap-Phe MGV</strain>
    </source>
</reference>
<keyword evidence="1" id="KW-0812">Transmembrane</keyword>
<comment type="caution">
    <text evidence="3">The sequence shown here is derived from an EMBL/GenBank/DDBJ whole genome shotgun (WGS) entry which is preliminary data.</text>
</comment>
<feature type="transmembrane region" description="Helical" evidence="1">
    <location>
        <begin position="72"/>
        <end position="95"/>
    </location>
</feature>
<feature type="transmembrane region" description="Helical" evidence="1">
    <location>
        <begin position="27"/>
        <end position="60"/>
    </location>
</feature>
<organism evidence="3 4">
    <name type="scientific">Blastopirellula marina</name>
    <dbReference type="NCBI Taxonomy" id="124"/>
    <lineage>
        <taxon>Bacteria</taxon>
        <taxon>Pseudomonadati</taxon>
        <taxon>Planctomycetota</taxon>
        <taxon>Planctomycetia</taxon>
        <taxon>Pirellulales</taxon>
        <taxon>Pirellulaceae</taxon>
        <taxon>Blastopirellula</taxon>
    </lineage>
</organism>